<dbReference type="PROSITE" id="PS50011">
    <property type="entry name" value="PROTEIN_KINASE_DOM"/>
    <property type="match status" value="1"/>
</dbReference>
<feature type="domain" description="Protein kinase" evidence="6">
    <location>
        <begin position="530"/>
        <end position="812"/>
    </location>
</feature>
<protein>
    <recommendedName>
        <fullName evidence="6">Protein kinase domain-containing protein</fullName>
    </recommendedName>
</protein>
<dbReference type="InterPro" id="IPR011009">
    <property type="entry name" value="Kinase-like_dom_sf"/>
</dbReference>
<evidence type="ECO:0000259" key="6">
    <source>
        <dbReference type="PROSITE" id="PS50011"/>
    </source>
</evidence>
<dbReference type="PROSITE" id="PS00108">
    <property type="entry name" value="PROTEIN_KINASE_ST"/>
    <property type="match status" value="1"/>
</dbReference>
<keyword evidence="8" id="KW-1185">Reference proteome</keyword>
<feature type="compositionally biased region" description="Basic and acidic residues" evidence="5">
    <location>
        <begin position="1"/>
        <end position="12"/>
    </location>
</feature>
<evidence type="ECO:0000256" key="1">
    <source>
        <dbReference type="ARBA" id="ARBA00022679"/>
    </source>
</evidence>
<name>A0A139I296_9PEZI</name>
<organism evidence="7 8">
    <name type="scientific">Pseudocercospora musae</name>
    <dbReference type="NCBI Taxonomy" id="113226"/>
    <lineage>
        <taxon>Eukaryota</taxon>
        <taxon>Fungi</taxon>
        <taxon>Dikarya</taxon>
        <taxon>Ascomycota</taxon>
        <taxon>Pezizomycotina</taxon>
        <taxon>Dothideomycetes</taxon>
        <taxon>Dothideomycetidae</taxon>
        <taxon>Mycosphaerellales</taxon>
        <taxon>Mycosphaerellaceae</taxon>
        <taxon>Pseudocercospora</taxon>
    </lineage>
</organism>
<gene>
    <name evidence="7" type="ORF">AC579_2556</name>
</gene>
<keyword evidence="1" id="KW-0808">Transferase</keyword>
<feature type="compositionally biased region" description="Low complexity" evidence="5">
    <location>
        <begin position="22"/>
        <end position="31"/>
    </location>
</feature>
<evidence type="ECO:0000256" key="4">
    <source>
        <dbReference type="ARBA" id="ARBA00022840"/>
    </source>
</evidence>
<evidence type="ECO:0000256" key="3">
    <source>
        <dbReference type="ARBA" id="ARBA00022777"/>
    </source>
</evidence>
<reference evidence="7 8" key="1">
    <citation type="submission" date="2015-07" db="EMBL/GenBank/DDBJ databases">
        <title>Comparative genomics of the Sigatoka disease complex on banana suggests a link between parallel evolutionary changes in Pseudocercospora fijiensis and Pseudocercospora eumusae and increased virulence on the banana host.</title>
        <authorList>
            <person name="Chang T.-C."/>
            <person name="Salvucci A."/>
            <person name="Crous P.W."/>
            <person name="Stergiopoulos I."/>
        </authorList>
    </citation>
    <scope>NUCLEOTIDE SEQUENCE [LARGE SCALE GENOMIC DNA]</scope>
    <source>
        <strain evidence="7 8">CBS 116634</strain>
    </source>
</reference>
<dbReference type="InterPro" id="IPR008271">
    <property type="entry name" value="Ser/Thr_kinase_AS"/>
</dbReference>
<evidence type="ECO:0000256" key="5">
    <source>
        <dbReference type="SAM" id="MobiDB-lite"/>
    </source>
</evidence>
<feature type="compositionally biased region" description="Polar residues" evidence="5">
    <location>
        <begin position="85"/>
        <end position="105"/>
    </location>
</feature>
<evidence type="ECO:0000256" key="2">
    <source>
        <dbReference type="ARBA" id="ARBA00022741"/>
    </source>
</evidence>
<accession>A0A139I296</accession>
<keyword evidence="4" id="KW-0067">ATP-binding</keyword>
<dbReference type="Gene3D" id="1.10.510.10">
    <property type="entry name" value="Transferase(Phosphotransferase) domain 1"/>
    <property type="match status" value="1"/>
</dbReference>
<dbReference type="PANTHER" id="PTHR43671:SF106">
    <property type="entry name" value="NIMA-LIKE KINASE"/>
    <property type="match status" value="1"/>
</dbReference>
<dbReference type="PANTHER" id="PTHR43671">
    <property type="entry name" value="SERINE/THREONINE-PROTEIN KINASE NEK"/>
    <property type="match status" value="1"/>
</dbReference>
<dbReference type="GO" id="GO:0004674">
    <property type="term" value="F:protein serine/threonine kinase activity"/>
    <property type="evidence" value="ECO:0007669"/>
    <property type="project" value="TreeGrafter"/>
</dbReference>
<dbReference type="SMART" id="SM00220">
    <property type="entry name" value="S_TKc"/>
    <property type="match status" value="1"/>
</dbReference>
<feature type="region of interest" description="Disordered" evidence="5">
    <location>
        <begin position="1"/>
        <end position="132"/>
    </location>
</feature>
<dbReference type="AlphaFoldDB" id="A0A139I296"/>
<dbReference type="OrthoDB" id="310217at2759"/>
<proteinExistence type="predicted"/>
<sequence length="812" mass="92876">MPPKKPAPERVRRSNRVKGIDPPALALTTTPKPRKRKAAKPEEQPPPASKRTNSGGRSGDNASADKARGRLQMFPEEDDHEINDHQANGQEERAASSQAGSGSVTDSERDENSRSEREPLATEAEQIANPSVEDLVARRLTETEERVRDEDPNAKWAGTILRIVAGQLMAQDISQHFLDYLTPALRRDDWLDCVCTIGKLMALHSLEDDQAGNGDKWTIAGDIGNYVEFGIDWEESWADQGPQGRLQPKYDPSWSKTLVSLRDYERDLEIGDELSDELYHAFQRARNLARDGASIYLAPVHLENTEEWSKYINSTLPHNEKTALQNLWTVAADRMAESHGEDAKTSILQKMQQALDAWDQDFYSPVMPEFHVCETAWELMFERIDEITDDPADLAFKVQIGDLHEYYLEFQRYNPNFTFKPPPFVVGTALVEYHNKLLEDFTLAEYDPTNNARIENGWKREGIRIKFEDEPELDNFDARYTAMQNHMRKTGKAYVHDMDPPPPMIIDLTGEPRALRLGLRGVRTDSDAEWQWVRTLGEGGFGHAGLWERVGEDGGLIDRIVAKESYHKRFTSSSLWHGPSLHRIPKEGALMEMINHIPDSENVLQCQGWRVYGLLRIIRIYVDYCEYGDLEQLIKIYDRKRETNIEDFGSSSDHYLPVRAIWAIFESLVAALCLLHYGGMPWHSSGPEWKPMLHRDIKPRNIFLGKSDNIIWNNIPTPKLGDFGLVTHDYSIPGAGTKGYQAPEQYRYESEDADYNEENPVTLKSDIWAVGRTILALMNLEMGSDVKSYKFNSQYELPEYYDDDTEAYFRRI</sequence>
<comment type="caution">
    <text evidence="7">The sequence shown here is derived from an EMBL/GenBank/DDBJ whole genome shotgun (WGS) entry which is preliminary data.</text>
</comment>
<dbReference type="InterPro" id="IPR000719">
    <property type="entry name" value="Prot_kinase_dom"/>
</dbReference>
<dbReference type="Pfam" id="PF00069">
    <property type="entry name" value="Pkinase"/>
    <property type="match status" value="1"/>
</dbReference>
<dbReference type="GO" id="GO:0005524">
    <property type="term" value="F:ATP binding"/>
    <property type="evidence" value="ECO:0007669"/>
    <property type="project" value="UniProtKB-KW"/>
</dbReference>
<keyword evidence="2" id="KW-0547">Nucleotide-binding</keyword>
<dbReference type="EMBL" id="LFZO01000401">
    <property type="protein sequence ID" value="KXT08798.1"/>
    <property type="molecule type" value="Genomic_DNA"/>
</dbReference>
<evidence type="ECO:0000313" key="8">
    <source>
        <dbReference type="Proteomes" id="UP000073492"/>
    </source>
</evidence>
<dbReference type="InterPro" id="IPR050660">
    <property type="entry name" value="NEK_Ser/Thr_kinase"/>
</dbReference>
<dbReference type="SUPFAM" id="SSF56112">
    <property type="entry name" value="Protein kinase-like (PK-like)"/>
    <property type="match status" value="1"/>
</dbReference>
<feature type="compositionally biased region" description="Basic and acidic residues" evidence="5">
    <location>
        <begin position="106"/>
        <end position="120"/>
    </location>
</feature>
<keyword evidence="3" id="KW-0418">Kinase</keyword>
<dbReference type="Proteomes" id="UP000073492">
    <property type="component" value="Unassembled WGS sequence"/>
</dbReference>
<evidence type="ECO:0000313" key="7">
    <source>
        <dbReference type="EMBL" id="KXT08798.1"/>
    </source>
</evidence>
<dbReference type="STRING" id="113226.A0A139I296"/>